<dbReference type="Proteomes" id="UP000093080">
    <property type="component" value="Unassembled WGS sequence"/>
</dbReference>
<dbReference type="Gene3D" id="2.40.50.140">
    <property type="entry name" value="Nucleic acid-binding proteins"/>
    <property type="match status" value="1"/>
</dbReference>
<organism evidence="9 10">
    <name type="scientific">Dissulfuribacter thermophilus</name>
    <dbReference type="NCBI Taxonomy" id="1156395"/>
    <lineage>
        <taxon>Bacteria</taxon>
        <taxon>Pseudomonadati</taxon>
        <taxon>Thermodesulfobacteriota</taxon>
        <taxon>Dissulfuribacteria</taxon>
        <taxon>Dissulfuribacterales</taxon>
        <taxon>Dissulfuribacteraceae</taxon>
        <taxon>Dissulfuribacter</taxon>
    </lineage>
</organism>
<keyword evidence="9" id="KW-0067">ATP-binding</keyword>
<keyword evidence="4 6" id="KW-0233">DNA recombination</keyword>
<dbReference type="GO" id="GO:0006310">
    <property type="term" value="P:DNA recombination"/>
    <property type="evidence" value="ECO:0007669"/>
    <property type="project" value="UniProtKB-UniRule"/>
</dbReference>
<feature type="domain" description="Holliday junction DNA helicase RuvA C-terminal" evidence="8">
    <location>
        <begin position="162"/>
        <end position="210"/>
    </location>
</feature>
<feature type="region of interest" description="Domain I" evidence="6">
    <location>
        <begin position="1"/>
        <end position="64"/>
    </location>
</feature>
<evidence type="ECO:0000256" key="6">
    <source>
        <dbReference type="HAMAP-Rule" id="MF_00031"/>
    </source>
</evidence>
<accession>A0A1B9F3L0</accession>
<dbReference type="RefSeq" id="WP_067620100.1">
    <property type="nucleotide sequence ID" value="NZ_MAGO01000012.1"/>
</dbReference>
<dbReference type="CDD" id="cd14332">
    <property type="entry name" value="UBA_RuvA_C"/>
    <property type="match status" value="1"/>
</dbReference>
<dbReference type="InterPro" id="IPR013849">
    <property type="entry name" value="DNA_helicase_Holl-junc_RuvA_I"/>
</dbReference>
<dbReference type="GO" id="GO:0048476">
    <property type="term" value="C:Holliday junction resolvase complex"/>
    <property type="evidence" value="ECO:0007669"/>
    <property type="project" value="UniProtKB-UniRule"/>
</dbReference>
<dbReference type="InterPro" id="IPR000085">
    <property type="entry name" value="RuvA"/>
</dbReference>
<dbReference type="NCBIfam" id="TIGR00084">
    <property type="entry name" value="ruvA"/>
    <property type="match status" value="1"/>
</dbReference>
<dbReference type="InterPro" id="IPR011114">
    <property type="entry name" value="RuvA_C"/>
</dbReference>
<keyword evidence="10" id="KW-1185">Reference proteome</keyword>
<comment type="caution">
    <text evidence="9">The sequence shown here is derived from an EMBL/GenBank/DDBJ whole genome shotgun (WGS) entry which is preliminary data.</text>
</comment>
<evidence type="ECO:0000256" key="1">
    <source>
        <dbReference type="ARBA" id="ARBA00022490"/>
    </source>
</evidence>
<keyword evidence="9" id="KW-0378">Hydrolase</keyword>
<proteinExistence type="inferred from homology"/>
<dbReference type="Gene3D" id="1.10.8.10">
    <property type="entry name" value="DNA helicase RuvA subunit, C-terminal domain"/>
    <property type="match status" value="1"/>
</dbReference>
<evidence type="ECO:0000259" key="8">
    <source>
        <dbReference type="Pfam" id="PF07499"/>
    </source>
</evidence>
<dbReference type="HAMAP" id="MF_00031">
    <property type="entry name" value="DNA_HJ_migration_RuvA"/>
    <property type="match status" value="1"/>
</dbReference>
<dbReference type="Pfam" id="PF01330">
    <property type="entry name" value="RuvA_N"/>
    <property type="match status" value="1"/>
</dbReference>
<dbReference type="GO" id="GO:0005524">
    <property type="term" value="F:ATP binding"/>
    <property type="evidence" value="ECO:0007669"/>
    <property type="project" value="InterPro"/>
</dbReference>
<evidence type="ECO:0000256" key="2">
    <source>
        <dbReference type="ARBA" id="ARBA00022763"/>
    </source>
</evidence>
<keyword evidence="5 6" id="KW-0234">DNA repair</keyword>
<dbReference type="GO" id="GO:0006281">
    <property type="term" value="P:DNA repair"/>
    <property type="evidence" value="ECO:0007669"/>
    <property type="project" value="UniProtKB-UniRule"/>
</dbReference>
<feature type="region of interest" description="Domain III" evidence="6">
    <location>
        <begin position="157"/>
        <end position="214"/>
    </location>
</feature>
<dbReference type="SUPFAM" id="SSF50249">
    <property type="entry name" value="Nucleic acid-binding proteins"/>
    <property type="match status" value="1"/>
</dbReference>
<evidence type="ECO:0000313" key="10">
    <source>
        <dbReference type="Proteomes" id="UP000093080"/>
    </source>
</evidence>
<evidence type="ECO:0000256" key="5">
    <source>
        <dbReference type="ARBA" id="ARBA00023204"/>
    </source>
</evidence>
<feature type="domain" description="DNA helicase Holliday junction RuvA type" evidence="7">
    <location>
        <begin position="1"/>
        <end position="62"/>
    </location>
</feature>
<dbReference type="STRING" id="1156395.DBT_2153"/>
<dbReference type="InterPro" id="IPR010994">
    <property type="entry name" value="RuvA_2-like"/>
</dbReference>
<dbReference type="InterPro" id="IPR036267">
    <property type="entry name" value="RuvA_C_sf"/>
</dbReference>
<keyword evidence="3 6" id="KW-0238">DNA-binding</keyword>
<reference evidence="9 10" key="1">
    <citation type="submission" date="2016-06" db="EMBL/GenBank/DDBJ databases">
        <title>Respiratory ammonification of nitrate coupled to the oxidation of elemental sulfur in deep-sea autotrophic thermophilic bacteria.</title>
        <authorList>
            <person name="Slobodkina G.B."/>
            <person name="Mardanov A.V."/>
            <person name="Ravin N.V."/>
            <person name="Frolova A.A."/>
            <person name="Viryasiv M.B."/>
            <person name="Chernyh N.A."/>
            <person name="Bonch-Osmolovskaya E.A."/>
            <person name="Slobodkin A.I."/>
        </authorList>
    </citation>
    <scope>NUCLEOTIDE SEQUENCE [LARGE SCALE GENOMIC DNA]</scope>
    <source>
        <strain evidence="9 10">S69</strain>
    </source>
</reference>
<dbReference type="InterPro" id="IPR012340">
    <property type="entry name" value="NA-bd_OB-fold"/>
</dbReference>
<keyword evidence="2 6" id="KW-0227">DNA damage</keyword>
<dbReference type="EMBL" id="MAGO01000012">
    <property type="protein sequence ID" value="OCC14424.1"/>
    <property type="molecule type" value="Genomic_DNA"/>
</dbReference>
<comment type="subcellular location">
    <subcellularLocation>
        <location evidence="6">Cytoplasm</location>
    </subcellularLocation>
</comment>
<comment type="subunit">
    <text evidence="6">Homotetramer. Forms an RuvA(8)-RuvB(12)-Holliday junction (HJ) complex. HJ DNA is sandwiched between 2 RuvA tetramers; dsDNA enters through RuvA and exits via RuvB. An RuvB hexamer assembles on each DNA strand where it exits the tetramer. Each RuvB hexamer is contacted by two RuvA subunits (via domain III) on 2 adjacent RuvB subunits; this complex drives branch migration. In the full resolvosome a probable DNA-RuvA(4)-RuvB(12)-RuvC(2) complex forms which resolves the HJ.</text>
</comment>
<dbReference type="GO" id="GO:0009379">
    <property type="term" value="C:Holliday junction helicase complex"/>
    <property type="evidence" value="ECO:0007669"/>
    <property type="project" value="InterPro"/>
</dbReference>
<dbReference type="AlphaFoldDB" id="A0A1B9F3L0"/>
<keyword evidence="9" id="KW-0547">Nucleotide-binding</keyword>
<evidence type="ECO:0000259" key="7">
    <source>
        <dbReference type="Pfam" id="PF01330"/>
    </source>
</evidence>
<dbReference type="SUPFAM" id="SSF46929">
    <property type="entry name" value="DNA helicase RuvA subunit, C-terminal domain"/>
    <property type="match status" value="1"/>
</dbReference>
<name>A0A1B9F3L0_9BACT</name>
<keyword evidence="9" id="KW-0347">Helicase</keyword>
<dbReference type="GO" id="GO:0009378">
    <property type="term" value="F:four-way junction helicase activity"/>
    <property type="evidence" value="ECO:0007669"/>
    <property type="project" value="InterPro"/>
</dbReference>
<dbReference type="Pfam" id="PF07499">
    <property type="entry name" value="RuvA_C"/>
    <property type="match status" value="1"/>
</dbReference>
<evidence type="ECO:0000256" key="4">
    <source>
        <dbReference type="ARBA" id="ARBA00023172"/>
    </source>
</evidence>
<comment type="similarity">
    <text evidence="6">Belongs to the RuvA family.</text>
</comment>
<comment type="function">
    <text evidence="6">The RuvA-RuvB-RuvC complex processes Holliday junction (HJ) DNA during genetic recombination and DNA repair, while the RuvA-RuvB complex plays an important role in the rescue of blocked DNA replication forks via replication fork reversal (RFR). RuvA specifically binds to HJ cruciform DNA, conferring on it an open structure. The RuvB hexamer acts as an ATP-dependent pump, pulling dsDNA into and through the RuvAB complex. HJ branch migration allows RuvC to scan DNA until it finds its consensus sequence, where it cleaves and resolves the cruciform DNA.</text>
</comment>
<evidence type="ECO:0000256" key="3">
    <source>
        <dbReference type="ARBA" id="ARBA00023125"/>
    </source>
</evidence>
<dbReference type="Pfam" id="PF14520">
    <property type="entry name" value="HHH_5"/>
    <property type="match status" value="1"/>
</dbReference>
<gene>
    <name evidence="6" type="primary">ruvA</name>
    <name evidence="9" type="ORF">DBT_2153</name>
</gene>
<dbReference type="GO" id="GO:0005737">
    <property type="term" value="C:cytoplasm"/>
    <property type="evidence" value="ECO:0007669"/>
    <property type="project" value="UniProtKB-SubCell"/>
</dbReference>
<comment type="domain">
    <text evidence="6">Has three domains with a flexible linker between the domains II and III and assumes an 'L' shape. Domain III is highly mobile and contacts RuvB.</text>
</comment>
<dbReference type="Gene3D" id="1.10.150.20">
    <property type="entry name" value="5' to 3' exonuclease, C-terminal subdomain"/>
    <property type="match status" value="1"/>
</dbReference>
<protein>
    <recommendedName>
        <fullName evidence="6">Holliday junction branch migration complex subunit RuvA</fullName>
    </recommendedName>
</protein>
<dbReference type="SUPFAM" id="SSF47781">
    <property type="entry name" value="RuvA domain 2-like"/>
    <property type="match status" value="1"/>
</dbReference>
<keyword evidence="1 6" id="KW-0963">Cytoplasm</keyword>
<comment type="caution">
    <text evidence="6">Lacks conserved residue(s) required for the propagation of feature annotation.</text>
</comment>
<dbReference type="GO" id="GO:0000400">
    <property type="term" value="F:four-way junction DNA binding"/>
    <property type="evidence" value="ECO:0007669"/>
    <property type="project" value="UniProtKB-UniRule"/>
</dbReference>
<sequence length="214" mass="23510">MIGLLRGTIEEKFHDTVLINCNGVGYEVVVPDSYLSKLPRLGEEITLYTHLSWKEDGVTLYGFLNREDREMFRMLIQVSGVGPKMALNCLSVLGPLDLLRALSSGDTKKLQVISGVGKKTAARLCVDLKEKAKKMLSIRGLDDSISSQTDNAKVDAEDGNTWHEAYSALINLGYKPGEIRKALSRVSQELGKGQGPTEISEVIKSALRYLARPG</sequence>
<evidence type="ECO:0000313" key="9">
    <source>
        <dbReference type="EMBL" id="OCC14424.1"/>
    </source>
</evidence>
<dbReference type="OrthoDB" id="5293449at2"/>